<dbReference type="GO" id="GO:0019137">
    <property type="term" value="F:thioglucosidase activity"/>
    <property type="evidence" value="ECO:0007669"/>
    <property type="project" value="UniProtKB-EC"/>
</dbReference>
<dbReference type="PROSITE" id="PS00653">
    <property type="entry name" value="GLYCOSYL_HYDROL_F1_2"/>
    <property type="match status" value="1"/>
</dbReference>
<keyword evidence="9" id="KW-0862">Zinc</keyword>
<sequence length="1171" mass="132752">MSWRTWRLMQIFVQKVPDHSSGDLACDSYDLYKEDVKLLKRMNAQAYRLSIAWSRVLPKGRLIGGIDENGIKYYNNLINELKANGIEPYVTIFHWDVPQTLEDEYGGFLSRRIIEDYKNYAELLFQRFGDRVKFWITLNQPYSLASKGYGDGSYPPGRCTGCEFGGNSGTEPYIVAHNQLLAHAKAVALYRKRYQKSQGGKIGTTLIGRWFTPLNKNSIRDAAAAKRAFDFFVGWFLDPLVYGRYPMIMRQMVGHRLPKFTPQESKLVKGSLDFLGLNYYVTQYATNAPPSPQPSALTDARVTIGYYRNGVPIGVQAPSFVYYPPGFRQILNYIKNNYGNPLTYITENGVADLDTGNLTLPAALADNGRIQNHCSHLSCLKCSIDDGCNVAGYFAWSLMDNYEFGNGYTLRKETASYELENVEPNANIRTQNVCNPACKAKEPFNCDNPLTFNRTSFPKNFIFGAATSAYQIEGAAHRALNGWDYYTHRYPDRSSGDLACDSYDLYKEDVKLLKRMNAQAYRLSIAWSRVLPKGRLIGGIDENGIKYYNNLINELKANGIEPYVTIFHWDVPQTLEDEYGGFLSRRIIEDYKNYAELLFQRFGDRVKFWITLNQPYSLASKGYGDGSYPPGRCTGCEFGGNSGTEPYIVAHNQLLAHAKAVALYRKRYQKSHGGKIETTLIGRWFTPLNKNSIRDAAAAKRAFDFFVGWFLDPLVYGRYPKIMRQMVGHRLPKFTPQESKLVKGSLDFLGLNYYVTQYATNAPPSPQPSALTDARVTIGYYRNGVPIGVQAPSFVYYPPGFRQILNYIRNNYGNPLTYITENGVADLDTGNLTLPAALADNGRIQNHCSHLSCLKCSIDDGCNVAGYFAWSLMDNYEFGNGYTLRFGMNWVNFTNPADRREKLRQMVFEDYKNYAELLFQRFGDRVKFWITLNQPYSLASKGYGDGSYPPGRCTGCEFGGNSGTEPYIVAHNQLLAHAKAVALYRKRYQKSQGGKIGTTLIGRWFTPLNKNSIRDAAAAKRAFDFFVGWFLDPLVYGRYPKIMRQMAPSFVYYPPGFRQILNYIRNNYGNPLTYITENGVADLDTGNLTLPAALADNGRIQNHCSHLSCLKCSIDDGCNVAGYFAWSLMDNYEFGNGYTLRFGMNWVNFTNPADRREKASGKWFSKFIIKK</sequence>
<evidence type="ECO:0000256" key="6">
    <source>
        <dbReference type="ARBA" id="ARBA00022554"/>
    </source>
</evidence>
<dbReference type="Gene3D" id="3.20.20.80">
    <property type="entry name" value="Glycosidases"/>
    <property type="match status" value="4"/>
</dbReference>
<evidence type="ECO:0000256" key="3">
    <source>
        <dbReference type="ARBA" id="ARBA00010838"/>
    </source>
</evidence>
<evidence type="ECO:0000256" key="8">
    <source>
        <dbReference type="ARBA" id="ARBA00022801"/>
    </source>
</evidence>
<dbReference type="GO" id="GO:0005975">
    <property type="term" value="P:carbohydrate metabolic process"/>
    <property type="evidence" value="ECO:0007669"/>
    <property type="project" value="InterPro"/>
</dbReference>
<evidence type="ECO:0000256" key="5">
    <source>
        <dbReference type="ARBA" id="ARBA00012250"/>
    </source>
</evidence>
<evidence type="ECO:0000313" key="16">
    <source>
        <dbReference type="Proteomes" id="UP000886595"/>
    </source>
</evidence>
<comment type="caution">
    <text evidence="15">The sequence shown here is derived from an EMBL/GenBank/DDBJ whole genome shotgun (WGS) entry which is preliminary data.</text>
</comment>
<keyword evidence="8 14" id="KW-0378">Hydrolase</keyword>
<evidence type="ECO:0000256" key="4">
    <source>
        <dbReference type="ARBA" id="ARBA00011738"/>
    </source>
</evidence>
<evidence type="ECO:0000256" key="1">
    <source>
        <dbReference type="ARBA" id="ARBA00003014"/>
    </source>
</evidence>
<evidence type="ECO:0000256" key="11">
    <source>
        <dbReference type="ARBA" id="ARBA00032797"/>
    </source>
</evidence>
<dbReference type="PROSITE" id="PS00572">
    <property type="entry name" value="GLYCOSYL_HYDROL_F1_1"/>
    <property type="match status" value="3"/>
</dbReference>
<dbReference type="GO" id="GO:0008422">
    <property type="term" value="F:beta-glucosidase activity"/>
    <property type="evidence" value="ECO:0007669"/>
    <property type="project" value="TreeGrafter"/>
</dbReference>
<feature type="active site" description="Nucleophile" evidence="13">
    <location>
        <position position="1077"/>
    </location>
</feature>
<evidence type="ECO:0000256" key="13">
    <source>
        <dbReference type="PROSITE-ProRule" id="PRU10055"/>
    </source>
</evidence>
<dbReference type="EC" id="3.2.1.147" evidence="5"/>
<evidence type="ECO:0000256" key="7">
    <source>
        <dbReference type="ARBA" id="ARBA00022723"/>
    </source>
</evidence>
<evidence type="ECO:0000256" key="2">
    <source>
        <dbReference type="ARBA" id="ARBA00004116"/>
    </source>
</evidence>
<comment type="catalytic activity">
    <reaction evidence="12">
        <text>a thioglucoside + H2O = a sugar + a thiol.</text>
        <dbReference type="EC" id="3.2.1.147"/>
    </reaction>
</comment>
<keyword evidence="14" id="KW-0326">Glycosidase</keyword>
<feature type="active site" description="Nucleophile" evidence="13">
    <location>
        <position position="347"/>
    </location>
</feature>
<dbReference type="EMBL" id="JAAMPC010000002">
    <property type="protein sequence ID" value="KAG2328520.1"/>
    <property type="molecule type" value="Genomic_DNA"/>
</dbReference>
<dbReference type="PANTHER" id="PTHR10353">
    <property type="entry name" value="GLYCOSYL HYDROLASE"/>
    <property type="match status" value="1"/>
</dbReference>
<gene>
    <name evidence="15" type="ORF">Bca52824_011248</name>
</gene>
<evidence type="ECO:0000313" key="15">
    <source>
        <dbReference type="EMBL" id="KAG2328520.1"/>
    </source>
</evidence>
<keyword evidence="6" id="KW-0926">Vacuole</keyword>
<keyword evidence="16" id="KW-1185">Reference proteome</keyword>
<comment type="function">
    <text evidence="1">Degradation of glucosinolates (glucose residue linked by a thioglucoside bound to an amino acid derivative) to glucose, sulfate and any of the products: thiocyanates, isothiocyanates, nitriles, epithionitriles or oxazolidine-2-thiones.</text>
</comment>
<dbReference type="InterPro" id="IPR017853">
    <property type="entry name" value="GH"/>
</dbReference>
<comment type="similarity">
    <text evidence="3">Belongs to the glycosyl hydrolase 1 family.</text>
</comment>
<feature type="active site" description="Nucleophile" evidence="13">
    <location>
        <position position="821"/>
    </location>
</feature>
<dbReference type="GO" id="GO:0005773">
    <property type="term" value="C:vacuole"/>
    <property type="evidence" value="ECO:0007669"/>
    <property type="project" value="UniProtKB-SubCell"/>
</dbReference>
<comment type="subcellular location">
    <subcellularLocation>
        <location evidence="2">Vacuole</location>
    </subcellularLocation>
</comment>
<dbReference type="InterPro" id="IPR033132">
    <property type="entry name" value="GH_1_N_CS"/>
</dbReference>
<dbReference type="Proteomes" id="UP000886595">
    <property type="component" value="Unassembled WGS sequence"/>
</dbReference>
<dbReference type="SUPFAM" id="SSF51445">
    <property type="entry name" value="(Trans)glycosidases"/>
    <property type="match status" value="3"/>
</dbReference>
<comment type="subunit">
    <text evidence="4">Homodimer.</text>
</comment>
<evidence type="ECO:0000256" key="9">
    <source>
        <dbReference type="ARBA" id="ARBA00022833"/>
    </source>
</evidence>
<dbReference type="Pfam" id="PF00232">
    <property type="entry name" value="Glyco_hydro_1"/>
    <property type="match status" value="4"/>
</dbReference>
<evidence type="ECO:0000256" key="14">
    <source>
        <dbReference type="RuleBase" id="RU004468"/>
    </source>
</evidence>
<dbReference type="FunFam" id="3.20.20.80:FF:000041">
    <property type="entry name" value="Beta-glucosidase 7"/>
    <property type="match status" value="2"/>
</dbReference>
<dbReference type="PRINTS" id="PR00131">
    <property type="entry name" value="GLHYDRLASE1"/>
</dbReference>
<keyword evidence="7" id="KW-0479">Metal-binding</keyword>
<protein>
    <recommendedName>
        <fullName evidence="5">thioglucosidase</fullName>
        <ecNumber evidence="5">3.2.1.147</ecNumber>
    </recommendedName>
    <alternativeName>
        <fullName evidence="10">Sinigrinase</fullName>
    </alternativeName>
    <alternativeName>
        <fullName evidence="11">Thioglucosidase</fullName>
    </alternativeName>
</protein>
<dbReference type="InterPro" id="IPR018120">
    <property type="entry name" value="Glyco_hydro_1_AS"/>
</dbReference>
<reference evidence="15 16" key="1">
    <citation type="submission" date="2020-02" db="EMBL/GenBank/DDBJ databases">
        <authorList>
            <person name="Ma Q."/>
            <person name="Huang Y."/>
            <person name="Song X."/>
            <person name="Pei D."/>
        </authorList>
    </citation>
    <scope>NUCLEOTIDE SEQUENCE [LARGE SCALE GENOMIC DNA]</scope>
    <source>
        <strain evidence="15">Sxm20200214</strain>
        <tissue evidence="15">Leaf</tissue>
    </source>
</reference>
<organism evidence="15 16">
    <name type="scientific">Brassica carinata</name>
    <name type="common">Ethiopian mustard</name>
    <name type="synonym">Abyssinian cabbage</name>
    <dbReference type="NCBI Taxonomy" id="52824"/>
    <lineage>
        <taxon>Eukaryota</taxon>
        <taxon>Viridiplantae</taxon>
        <taxon>Streptophyta</taxon>
        <taxon>Embryophyta</taxon>
        <taxon>Tracheophyta</taxon>
        <taxon>Spermatophyta</taxon>
        <taxon>Magnoliopsida</taxon>
        <taxon>eudicotyledons</taxon>
        <taxon>Gunneridae</taxon>
        <taxon>Pentapetalae</taxon>
        <taxon>rosids</taxon>
        <taxon>malvids</taxon>
        <taxon>Brassicales</taxon>
        <taxon>Brassicaceae</taxon>
        <taxon>Brassiceae</taxon>
        <taxon>Brassica</taxon>
    </lineage>
</organism>
<dbReference type="GO" id="GO:0046872">
    <property type="term" value="F:metal ion binding"/>
    <property type="evidence" value="ECO:0007669"/>
    <property type="project" value="UniProtKB-KW"/>
</dbReference>
<proteinExistence type="inferred from homology"/>
<dbReference type="OrthoDB" id="1103366at2759"/>
<dbReference type="InterPro" id="IPR001360">
    <property type="entry name" value="Glyco_hydro_1"/>
</dbReference>
<dbReference type="AlphaFoldDB" id="A0A8X7WFY3"/>
<name>A0A8X7WFY3_BRACI</name>
<dbReference type="PANTHER" id="PTHR10353:SF301">
    <property type="entry name" value="MYROSINASE 4-RELATED"/>
    <property type="match status" value="1"/>
</dbReference>
<evidence type="ECO:0000256" key="12">
    <source>
        <dbReference type="ARBA" id="ARBA00034026"/>
    </source>
</evidence>
<accession>A0A8X7WFY3</accession>
<evidence type="ECO:0000256" key="10">
    <source>
        <dbReference type="ARBA" id="ARBA00032643"/>
    </source>
</evidence>